<feature type="compositionally biased region" description="Basic residues" evidence="1">
    <location>
        <begin position="277"/>
        <end position="290"/>
    </location>
</feature>
<organism evidence="2">
    <name type="scientific">Zea mays</name>
    <name type="common">Maize</name>
    <dbReference type="NCBI Taxonomy" id="4577"/>
    <lineage>
        <taxon>Eukaryota</taxon>
        <taxon>Viridiplantae</taxon>
        <taxon>Streptophyta</taxon>
        <taxon>Embryophyta</taxon>
        <taxon>Tracheophyta</taxon>
        <taxon>Spermatophyta</taxon>
        <taxon>Magnoliopsida</taxon>
        <taxon>Liliopsida</taxon>
        <taxon>Poales</taxon>
        <taxon>Poaceae</taxon>
        <taxon>PACMAD clade</taxon>
        <taxon>Panicoideae</taxon>
        <taxon>Andropogonodae</taxon>
        <taxon>Andropogoneae</taxon>
        <taxon>Tripsacinae</taxon>
        <taxon>Zea</taxon>
    </lineage>
</organism>
<accession>B7ZY06</accession>
<name>B7ZY06_MAIZE</name>
<sequence>MPTVRDVYLEVYIDGAVDAVVDGARVVGHHGRERLELGQLQVGVRRHLREETVHELGHHGDRRQRRRRRRALGYPEAAATLLCQRRRRVPGPDPVRGRHEVVQDPLHAVDVIERLDVVAEVGHEQVVQRRVLQLRADPPLQILPAQWAGVEEHRRAQHSQQELGGGHALLGRQQRHDLLQEVPLVALRRSGHAGGARGDVAAAHATAGAAAAVGAVAGQRVAEAGVALQPREEPPGVEHDGAGDALVAHALGLHRLDEALEHGQAEEGHVLVPPVHPGRRRRRGGGGRRVARPDAVPERVLVDAGVPDHWRGSVGAAGLGGQRRDAARDEVQVLGSGEHALAGLERLDGVLPVGEHVDEEALGLRDEVALGVVVRHAQVLGGAAEAHHVERVELDLDVVAELGRQLEGLGASGDVVQLQRAHAAAIRRSLVLADHPLQHAAPAQQRELRAYPREARRFTSDSEQAEISTREQCGTNLVEVKGHLSDFDNYITLELGRASPGKIMRSR</sequence>
<dbReference type="EMBL" id="BT054198">
    <property type="protein sequence ID" value="ACL52805.1"/>
    <property type="molecule type" value="mRNA"/>
</dbReference>
<reference evidence="2" key="2">
    <citation type="submission" date="2012-06" db="EMBL/GenBank/DDBJ databases">
        <authorList>
            <person name="Yu Y."/>
            <person name="Currie J."/>
            <person name="Lomeli R."/>
            <person name="Angelova A."/>
            <person name="Collura K."/>
            <person name="Wissotski M."/>
            <person name="Campos D."/>
            <person name="Kudrna D."/>
            <person name="Golser W."/>
            <person name="Ashely E."/>
            <person name="Descour A."/>
            <person name="Fernandes J."/>
            <person name="Soderlund C."/>
            <person name="Walbot V."/>
        </authorList>
    </citation>
    <scope>NUCLEOTIDE SEQUENCE</scope>
    <source>
        <strain evidence="2">B73</strain>
    </source>
</reference>
<feature type="region of interest" description="Disordered" evidence="1">
    <location>
        <begin position="265"/>
        <end position="296"/>
    </location>
</feature>
<evidence type="ECO:0000313" key="2">
    <source>
        <dbReference type="EMBL" id="ACL52805.1"/>
    </source>
</evidence>
<evidence type="ECO:0000256" key="1">
    <source>
        <dbReference type="SAM" id="MobiDB-lite"/>
    </source>
</evidence>
<dbReference type="AlphaFoldDB" id="B7ZY06"/>
<reference evidence="2" key="1">
    <citation type="journal article" date="2009" name="PLoS Genet.">
        <title>Sequencing, mapping, and analysis of 27,455 maize full-length cDNAs.</title>
        <authorList>
            <person name="Soderlund C."/>
            <person name="Descour A."/>
            <person name="Kudrna D."/>
            <person name="Bomhoff M."/>
            <person name="Boyd L."/>
            <person name="Currie J."/>
            <person name="Angelova A."/>
            <person name="Collura K."/>
            <person name="Wissotski M."/>
            <person name="Ashley E."/>
            <person name="Morrow D."/>
            <person name="Fernandes J."/>
            <person name="Walbot V."/>
            <person name="Yu Y."/>
        </authorList>
    </citation>
    <scope>NUCLEOTIDE SEQUENCE</scope>
    <source>
        <strain evidence="2">B73</strain>
    </source>
</reference>
<protein>
    <submittedName>
        <fullName evidence="2">Uncharacterized protein</fullName>
    </submittedName>
</protein>
<proteinExistence type="evidence at transcript level"/>